<keyword evidence="3" id="KW-1185">Reference proteome</keyword>
<reference evidence="2" key="1">
    <citation type="submission" date="2019-08" db="EMBL/GenBank/DDBJ databases">
        <title>Comparative genome analysis confer to the adaptation heavy metal polluted environment.</title>
        <authorList>
            <person name="Li Y."/>
        </authorList>
    </citation>
    <scope>NUCLEOTIDE SEQUENCE [LARGE SCALE GENOMIC DNA]</scope>
    <source>
        <strain evidence="2">P1</strain>
    </source>
</reference>
<organism evidence="2 3">
    <name type="scientific">Mucilaginibacter rubeus</name>
    <dbReference type="NCBI Taxonomy" id="2027860"/>
    <lineage>
        <taxon>Bacteria</taxon>
        <taxon>Pseudomonadati</taxon>
        <taxon>Bacteroidota</taxon>
        <taxon>Sphingobacteriia</taxon>
        <taxon>Sphingobacteriales</taxon>
        <taxon>Sphingobacteriaceae</taxon>
        <taxon>Mucilaginibacter</taxon>
    </lineage>
</organism>
<dbReference type="KEGG" id="mrub:DEO27_021130"/>
<feature type="region of interest" description="Disordered" evidence="1">
    <location>
        <begin position="360"/>
        <end position="407"/>
    </location>
</feature>
<proteinExistence type="predicted"/>
<sequence>MDRATNLFELKNQLADLGFVSPKLVDRLRESVLSNNVQFQIQHREVSERVAFDFFFDLYRPVREGPVVLHSYDAFLYQQGTMNQSSRGFSADVHKDVAAKVLAKELVLKQPDEPTVPWIMNRAEASTYLTADNPKQIDYFQQLNHSPMNQNVEFLKNSLLNLGFGEKLNGEMEKQIKAKTPEFNLTTQQEYNQRKVDYTLHFKAGNNQDMYFLNKFDASVKQGNENTTQSFYINKGNGVTAKEAFNLMDRSDGLDGRAVFKQLFNKDQEKYHAWVKLDWKDLTDGGNARLKQHSFDVEKFLDGKGIKEMNDPKSREDLLRSLKKGNKQQITVEKDGNEQKYFIAANPQYKTVNVFDHQMKKMKREELFPPAQKQETSQKQTRSEKQGDSSKAQEPEKKQSRKSSVKV</sequence>
<protein>
    <recommendedName>
        <fullName evidence="4">DUF3945 domain-containing protein</fullName>
    </recommendedName>
</protein>
<feature type="compositionally biased region" description="Basic and acidic residues" evidence="1">
    <location>
        <begin position="381"/>
        <end position="398"/>
    </location>
</feature>
<gene>
    <name evidence="2" type="ORF">DEO27_021130</name>
</gene>
<evidence type="ECO:0000313" key="3">
    <source>
        <dbReference type="Proteomes" id="UP000251402"/>
    </source>
</evidence>
<dbReference type="EMBL" id="CP043450">
    <property type="protein sequence ID" value="QEM12415.1"/>
    <property type="molecule type" value="Genomic_DNA"/>
</dbReference>
<evidence type="ECO:0008006" key="4">
    <source>
        <dbReference type="Google" id="ProtNLM"/>
    </source>
</evidence>
<dbReference type="RefSeq" id="WP_112575387.1">
    <property type="nucleotide sequence ID" value="NZ_CP043450.1"/>
</dbReference>
<evidence type="ECO:0000313" key="2">
    <source>
        <dbReference type="EMBL" id="QEM12415.1"/>
    </source>
</evidence>
<accession>A0A5C1I3A9</accession>
<dbReference type="OrthoDB" id="6372253at2"/>
<dbReference type="Proteomes" id="UP000251402">
    <property type="component" value="Chromosome"/>
</dbReference>
<dbReference type="AlphaFoldDB" id="A0A5C1I3A9"/>
<name>A0A5C1I3A9_9SPHI</name>
<evidence type="ECO:0000256" key="1">
    <source>
        <dbReference type="SAM" id="MobiDB-lite"/>
    </source>
</evidence>